<name>A0A9P4X6H0_9HYPO</name>
<evidence type="ECO:0000313" key="2">
    <source>
        <dbReference type="Proteomes" id="UP000801864"/>
    </source>
</evidence>
<reference evidence="1 2" key="1">
    <citation type="submission" date="2018-06" db="EMBL/GenBank/DDBJ databases">
        <title>Genome analysis of cellulolytic fungus Trichoderma lentiforme CFAM-422.</title>
        <authorList>
            <person name="Steindorff A.S."/>
            <person name="Formighieri E.F."/>
            <person name="Midorikawa G.E.O."/>
            <person name="Tamietti M.S."/>
            <person name="Ramos E.Z."/>
            <person name="Silva A.S."/>
            <person name="Bon E.P.S."/>
            <person name="Mendes T.D."/>
            <person name="Damaso M.C.T."/>
            <person name="Favaro L.C.L."/>
        </authorList>
    </citation>
    <scope>NUCLEOTIDE SEQUENCE [LARGE SCALE GENOMIC DNA]</scope>
    <source>
        <strain evidence="1 2">CFAM-422</strain>
    </source>
</reference>
<proteinExistence type="predicted"/>
<dbReference type="AlphaFoldDB" id="A0A9P4X6H0"/>
<sequence length="108" mass="12089">MTTRVLQAGDGQSREVPVTDEACLTTKYHLKLEFSSFGAASQNLLLDFQRERALEISGLPVPLSGSVLLGHETIRDNVAIRELWTVAVIHEWDQEESKLVFKVVLIII</sequence>
<protein>
    <submittedName>
        <fullName evidence="1">Uncharacterized protein</fullName>
    </submittedName>
</protein>
<evidence type="ECO:0000313" key="1">
    <source>
        <dbReference type="EMBL" id="KAF3060672.1"/>
    </source>
</evidence>
<dbReference type="EMBL" id="QLNT01000022">
    <property type="protein sequence ID" value="KAF3060672.1"/>
    <property type="molecule type" value="Genomic_DNA"/>
</dbReference>
<accession>A0A9P4X6H0</accession>
<organism evidence="1 2">
    <name type="scientific">Trichoderma lentiforme</name>
    <dbReference type="NCBI Taxonomy" id="1567552"/>
    <lineage>
        <taxon>Eukaryota</taxon>
        <taxon>Fungi</taxon>
        <taxon>Dikarya</taxon>
        <taxon>Ascomycota</taxon>
        <taxon>Pezizomycotina</taxon>
        <taxon>Sordariomycetes</taxon>
        <taxon>Hypocreomycetidae</taxon>
        <taxon>Hypocreales</taxon>
        <taxon>Hypocreaceae</taxon>
        <taxon>Trichoderma</taxon>
    </lineage>
</organism>
<gene>
    <name evidence="1" type="ORF">CFAM422_011046</name>
</gene>
<keyword evidence="2" id="KW-1185">Reference proteome</keyword>
<comment type="caution">
    <text evidence="1">The sequence shown here is derived from an EMBL/GenBank/DDBJ whole genome shotgun (WGS) entry which is preliminary data.</text>
</comment>
<dbReference type="Proteomes" id="UP000801864">
    <property type="component" value="Unassembled WGS sequence"/>
</dbReference>